<feature type="transmembrane region" description="Helical" evidence="10">
    <location>
        <begin position="167"/>
        <end position="191"/>
    </location>
</feature>
<dbReference type="InterPro" id="IPR059112">
    <property type="entry name" value="CysZ/EI24"/>
</dbReference>
<dbReference type="Proteomes" id="UP000435304">
    <property type="component" value="Unassembled WGS sequence"/>
</dbReference>
<protein>
    <recommendedName>
        <fullName evidence="13">EI24 domain-containing protein</fullName>
    </recommendedName>
</protein>
<feature type="transmembrane region" description="Helical" evidence="10">
    <location>
        <begin position="212"/>
        <end position="236"/>
    </location>
</feature>
<reference evidence="11 12" key="1">
    <citation type="submission" date="2019-12" db="EMBL/GenBank/DDBJ databases">
        <title>Auraticoccus cholistani sp. nov., an actinomycete isolated from soil of Cholistan desert.</title>
        <authorList>
            <person name="Cheema M.T."/>
        </authorList>
    </citation>
    <scope>NUCLEOTIDE SEQUENCE [LARGE SCALE GENOMIC DNA]</scope>
    <source>
        <strain evidence="11 12">F435</strain>
    </source>
</reference>
<sequence>MANPISTALSGAALLPRALRLLTRRPGLLALGALPPLITSLLLGALFVLLAFNVMDVADALTGFADSWSASLAEALRYVVAGAVLVAAAALMVLAFSTITLALGSPVYDRIGEQTEELAGAAPAVHEEPLRVSLPRTVRQSVALVLLSVLLALPVFLVGLVPVVGTVLGAVASACVGGWLITTEMVGGALERRGRVRLSDRWALMRRNRARCLGFGIPVFLLLSMPLVAIAVFPVASAAGTLLARELAEEAGRPALSGAGGR</sequence>
<organism evidence="11 12">
    <name type="scientific">Auraticoccus cholistanensis</name>
    <dbReference type="NCBI Taxonomy" id="2656650"/>
    <lineage>
        <taxon>Bacteria</taxon>
        <taxon>Bacillati</taxon>
        <taxon>Actinomycetota</taxon>
        <taxon>Actinomycetes</taxon>
        <taxon>Propionibacteriales</taxon>
        <taxon>Propionibacteriaceae</taxon>
        <taxon>Auraticoccus</taxon>
    </lineage>
</organism>
<accession>A0A6A9UY83</accession>
<gene>
    <name evidence="11" type="ORF">GC722_11665</name>
</gene>
<keyword evidence="7 10" id="KW-1133">Transmembrane helix</keyword>
<dbReference type="Pfam" id="PF07264">
    <property type="entry name" value="EI24"/>
    <property type="match status" value="1"/>
</dbReference>
<dbReference type="PANTHER" id="PTHR37468:SF1">
    <property type="entry name" value="SULFATE TRANSPORTER CYSZ"/>
    <property type="match status" value="1"/>
</dbReference>
<evidence type="ECO:0000256" key="6">
    <source>
        <dbReference type="ARBA" id="ARBA00022692"/>
    </source>
</evidence>
<evidence type="ECO:0000256" key="3">
    <source>
        <dbReference type="ARBA" id="ARBA00022475"/>
    </source>
</evidence>
<dbReference type="InterPro" id="IPR050480">
    <property type="entry name" value="CysZ-like"/>
</dbReference>
<feature type="transmembrane region" description="Helical" evidence="10">
    <location>
        <begin position="75"/>
        <end position="103"/>
    </location>
</feature>
<dbReference type="RefSeq" id="WP_156610291.1">
    <property type="nucleotide sequence ID" value="NZ_WPCU01000007.1"/>
</dbReference>
<evidence type="ECO:0000256" key="1">
    <source>
        <dbReference type="ARBA" id="ARBA00004141"/>
    </source>
</evidence>
<name>A0A6A9UY83_9ACTN</name>
<keyword evidence="12" id="KW-1185">Reference proteome</keyword>
<keyword evidence="5" id="KW-0028">Amino-acid biosynthesis</keyword>
<dbReference type="GO" id="GO:0019344">
    <property type="term" value="P:cysteine biosynthetic process"/>
    <property type="evidence" value="ECO:0007669"/>
    <property type="project" value="TreeGrafter"/>
</dbReference>
<evidence type="ECO:0000256" key="2">
    <source>
        <dbReference type="ARBA" id="ARBA00022448"/>
    </source>
</evidence>
<feature type="transmembrane region" description="Helical" evidence="10">
    <location>
        <begin position="141"/>
        <end position="161"/>
    </location>
</feature>
<dbReference type="GO" id="GO:0000103">
    <property type="term" value="P:sulfate assimilation"/>
    <property type="evidence" value="ECO:0007669"/>
    <property type="project" value="TreeGrafter"/>
</dbReference>
<keyword evidence="6 10" id="KW-0812">Transmembrane</keyword>
<evidence type="ECO:0000256" key="5">
    <source>
        <dbReference type="ARBA" id="ARBA00022605"/>
    </source>
</evidence>
<keyword evidence="4" id="KW-0997">Cell inner membrane</keyword>
<evidence type="ECO:0000256" key="4">
    <source>
        <dbReference type="ARBA" id="ARBA00022519"/>
    </source>
</evidence>
<keyword evidence="9 10" id="KW-0472">Membrane</keyword>
<evidence type="ECO:0000313" key="11">
    <source>
        <dbReference type="EMBL" id="MVA76674.1"/>
    </source>
</evidence>
<dbReference type="AlphaFoldDB" id="A0A6A9UY83"/>
<evidence type="ECO:0000313" key="12">
    <source>
        <dbReference type="Proteomes" id="UP000435304"/>
    </source>
</evidence>
<evidence type="ECO:0000256" key="8">
    <source>
        <dbReference type="ARBA" id="ARBA00023032"/>
    </source>
</evidence>
<keyword evidence="3" id="KW-1003">Cell membrane</keyword>
<comment type="caution">
    <text evidence="11">The sequence shown here is derived from an EMBL/GenBank/DDBJ whole genome shotgun (WGS) entry which is preliminary data.</text>
</comment>
<feature type="transmembrane region" description="Helical" evidence="10">
    <location>
        <begin position="27"/>
        <end position="55"/>
    </location>
</feature>
<comment type="subcellular location">
    <subcellularLocation>
        <location evidence="1">Membrane</location>
        <topology evidence="1">Multi-pass membrane protein</topology>
    </subcellularLocation>
</comment>
<evidence type="ECO:0000256" key="9">
    <source>
        <dbReference type="ARBA" id="ARBA00023136"/>
    </source>
</evidence>
<evidence type="ECO:0008006" key="13">
    <source>
        <dbReference type="Google" id="ProtNLM"/>
    </source>
</evidence>
<dbReference type="PANTHER" id="PTHR37468">
    <property type="entry name" value="SULFATE TRANSPORTER CYSZ"/>
    <property type="match status" value="1"/>
</dbReference>
<evidence type="ECO:0000256" key="10">
    <source>
        <dbReference type="SAM" id="Phobius"/>
    </source>
</evidence>
<keyword evidence="8" id="KW-0764">Sulfate transport</keyword>
<keyword evidence="2" id="KW-0813">Transport</keyword>
<dbReference type="EMBL" id="WPCU01000007">
    <property type="protein sequence ID" value="MVA76674.1"/>
    <property type="molecule type" value="Genomic_DNA"/>
</dbReference>
<evidence type="ECO:0000256" key="7">
    <source>
        <dbReference type="ARBA" id="ARBA00022989"/>
    </source>
</evidence>
<dbReference type="GO" id="GO:0009675">
    <property type="term" value="F:high-affinity sulfate:proton symporter activity"/>
    <property type="evidence" value="ECO:0007669"/>
    <property type="project" value="TreeGrafter"/>
</dbReference>
<proteinExistence type="predicted"/>
<dbReference type="GO" id="GO:0005886">
    <property type="term" value="C:plasma membrane"/>
    <property type="evidence" value="ECO:0007669"/>
    <property type="project" value="TreeGrafter"/>
</dbReference>